<organism evidence="2 3">
    <name type="scientific">Brenthis ino</name>
    <name type="common">lesser marbled fritillary</name>
    <dbReference type="NCBI Taxonomy" id="405034"/>
    <lineage>
        <taxon>Eukaryota</taxon>
        <taxon>Metazoa</taxon>
        <taxon>Ecdysozoa</taxon>
        <taxon>Arthropoda</taxon>
        <taxon>Hexapoda</taxon>
        <taxon>Insecta</taxon>
        <taxon>Pterygota</taxon>
        <taxon>Neoptera</taxon>
        <taxon>Endopterygota</taxon>
        <taxon>Lepidoptera</taxon>
        <taxon>Glossata</taxon>
        <taxon>Ditrysia</taxon>
        <taxon>Papilionoidea</taxon>
        <taxon>Nymphalidae</taxon>
        <taxon>Heliconiinae</taxon>
        <taxon>Argynnini</taxon>
        <taxon>Brenthis</taxon>
    </lineage>
</organism>
<proteinExistence type="predicted"/>
<evidence type="ECO:0008006" key="4">
    <source>
        <dbReference type="Google" id="ProtNLM"/>
    </source>
</evidence>
<feature type="coiled-coil region" evidence="1">
    <location>
        <begin position="365"/>
        <end position="461"/>
    </location>
</feature>
<feature type="coiled-coil region" evidence="1">
    <location>
        <begin position="505"/>
        <end position="546"/>
    </location>
</feature>
<name>A0A8J9UB77_9NEOP</name>
<dbReference type="AlphaFoldDB" id="A0A8J9UB77"/>
<evidence type="ECO:0000313" key="3">
    <source>
        <dbReference type="Proteomes" id="UP000838878"/>
    </source>
</evidence>
<evidence type="ECO:0000256" key="1">
    <source>
        <dbReference type="SAM" id="Coils"/>
    </source>
</evidence>
<dbReference type="OrthoDB" id="10262255at2759"/>
<sequence length="581" mass="68118">MLRNIIIDYGASNEISPSEYMKNYIEKCPETMGDDKISWVVETFLSIQKNGQFLKEMVSYVSKELSEEDQDYFLIAFHAITFQITPNDMPSVYKCLFNLSKSLLAVFATFLSNNEILTFISQVAQSDYDTNFVTEKIISPLFSWQPYISEMAHSYAQFVKKVEKQSIKQPTVPISPKVLNRRSKKPQCNNVILPTTPPNSLCTKRKTMLTKEVIDEKLKKNYDNNKQKALKLLKTVKTNNVHYAQIKPDKPHKKMNNYLEKVNNKQKVGIPKFTSKSNINYTVPVLKETSTTVKRINKRIELTEQEEIQWLQDLVNDCRNTTKIEELECNDRQKRERERLIDIERKHLLGQISYEEAIIAKKKLFEENKQKYSEFLKEKQQWEEEIEKWKRYEMEKNRKQVEKLSLVELCMLHAKNNLLMEKKRVADELKKESEQMLEIAMKNKQEELEQKIKMIQEIKILAKIAKKAKAPKIIDLTESSGVGLLCEMSIAELQEKLNIIKIGLKEDLENKKRIIKEKNLSAKRDMEESKRSIKTYMSERAELRKKNQSTKTAIDISSSKEINHLKNILDEKRKLRVNLAV</sequence>
<dbReference type="PANTHER" id="PTHR34649:SF1">
    <property type="entry name" value="CILIA- AND FLAGELLA-ASSOCIATED PROTEIN 99"/>
    <property type="match status" value="1"/>
</dbReference>
<protein>
    <recommendedName>
        <fullName evidence="4">Cilia- and flagella-associated protein 99-like</fullName>
    </recommendedName>
</protein>
<feature type="non-terminal residue" evidence="2">
    <location>
        <position position="581"/>
    </location>
</feature>
<evidence type="ECO:0000313" key="2">
    <source>
        <dbReference type="EMBL" id="CAH0717201.1"/>
    </source>
</evidence>
<dbReference type="EMBL" id="OV170232">
    <property type="protein sequence ID" value="CAH0717201.1"/>
    <property type="molecule type" value="Genomic_DNA"/>
</dbReference>
<reference evidence="2" key="1">
    <citation type="submission" date="2021-12" db="EMBL/GenBank/DDBJ databases">
        <authorList>
            <person name="Martin H S."/>
        </authorList>
    </citation>
    <scope>NUCLEOTIDE SEQUENCE</scope>
</reference>
<dbReference type="InterPro" id="IPR039341">
    <property type="entry name" value="CFAP99"/>
</dbReference>
<dbReference type="Proteomes" id="UP000838878">
    <property type="component" value="Chromosome 12"/>
</dbReference>
<accession>A0A8J9UB77</accession>
<keyword evidence="1" id="KW-0175">Coiled coil</keyword>
<gene>
    <name evidence="2" type="ORF">BINO364_LOCUS3838</name>
</gene>
<keyword evidence="3" id="KW-1185">Reference proteome</keyword>
<dbReference type="PANTHER" id="PTHR34649">
    <property type="entry name" value="CILIA- AND FLAGELLA-ASSOCIATED PROTEIN 99"/>
    <property type="match status" value="1"/>
</dbReference>